<name>A0A933ID89_UNCT6</name>
<feature type="transmembrane region" description="Helical" evidence="2">
    <location>
        <begin position="230"/>
        <end position="247"/>
    </location>
</feature>
<feature type="signal peptide" evidence="3">
    <location>
        <begin position="1"/>
        <end position="21"/>
    </location>
</feature>
<dbReference type="EMBL" id="JACQXR010000165">
    <property type="protein sequence ID" value="MBI4727873.1"/>
    <property type="molecule type" value="Genomic_DNA"/>
</dbReference>
<dbReference type="GO" id="GO:0005230">
    <property type="term" value="F:extracellular ligand-gated monoatomic ion channel activity"/>
    <property type="evidence" value="ECO:0007669"/>
    <property type="project" value="InterPro"/>
</dbReference>
<comment type="subcellular location">
    <subcellularLocation>
        <location evidence="1">Membrane</location>
        <topology evidence="1">Multi-pass membrane protein</topology>
    </subcellularLocation>
</comment>
<keyword evidence="2" id="KW-0812">Transmembrane</keyword>
<evidence type="ECO:0000256" key="3">
    <source>
        <dbReference type="SAM" id="SignalP"/>
    </source>
</evidence>
<feature type="transmembrane region" description="Helical" evidence="2">
    <location>
        <begin position="267"/>
        <end position="287"/>
    </location>
</feature>
<feature type="transmembrane region" description="Helical" evidence="2">
    <location>
        <begin position="299"/>
        <end position="318"/>
    </location>
</feature>
<organism evidence="4 5">
    <name type="scientific">candidate division TA06 bacterium</name>
    <dbReference type="NCBI Taxonomy" id="2250710"/>
    <lineage>
        <taxon>Bacteria</taxon>
        <taxon>Bacteria division TA06</taxon>
    </lineage>
</organism>
<sequence length="319" mass="35822">MKKIILSSCALLSLCAGLAAAAPPATGPDSVFVGIYVNRIYDVSLRDNKFSVDFYLWFRWKNKDLDPIKSFEIVGGEKTFKSEPYRSKDKEINYAFSRVSAVMTQYWDVSAFPFDDHALTVQIEDGENETGTLVYILDAGNLGKSPEVRIPGWSLDKFYFGVVPYTYATNYGDPSLPVENQSIFSRFYCSVRVIRPGAGYFIKLLFGMFIAAFIAFLAFFIRPTDLDPRFGLGVGGIFAAVASQYVITSSLPDTNIMTIADQLHMATFIFVFLSIAESTISLWLFNSGREQRSKTVDHFCRYAVPISYLVVCLMIALFR</sequence>
<evidence type="ECO:0008006" key="6">
    <source>
        <dbReference type="Google" id="ProtNLM"/>
    </source>
</evidence>
<evidence type="ECO:0000313" key="4">
    <source>
        <dbReference type="EMBL" id="MBI4727873.1"/>
    </source>
</evidence>
<dbReference type="InterPro" id="IPR036734">
    <property type="entry name" value="Neur_chan_lig-bd_sf"/>
</dbReference>
<keyword evidence="2" id="KW-0472">Membrane</keyword>
<evidence type="ECO:0000256" key="2">
    <source>
        <dbReference type="SAM" id="Phobius"/>
    </source>
</evidence>
<dbReference type="Gene3D" id="2.70.170.10">
    <property type="entry name" value="Neurotransmitter-gated ion-channel ligand-binding domain"/>
    <property type="match status" value="1"/>
</dbReference>
<comment type="caution">
    <text evidence="4">The sequence shown here is derived from an EMBL/GenBank/DDBJ whole genome shotgun (WGS) entry which is preliminary data.</text>
</comment>
<protein>
    <recommendedName>
        <fullName evidence="6">Neurotransmitter-gated ion-channel ligand-binding domain-containing protein</fullName>
    </recommendedName>
</protein>
<feature type="transmembrane region" description="Helical" evidence="2">
    <location>
        <begin position="200"/>
        <end position="221"/>
    </location>
</feature>
<feature type="chain" id="PRO_5038058012" description="Neurotransmitter-gated ion-channel ligand-binding domain-containing protein" evidence="3">
    <location>
        <begin position="22"/>
        <end position="319"/>
    </location>
</feature>
<evidence type="ECO:0000256" key="1">
    <source>
        <dbReference type="ARBA" id="ARBA00004141"/>
    </source>
</evidence>
<dbReference type="GO" id="GO:0016020">
    <property type="term" value="C:membrane"/>
    <property type="evidence" value="ECO:0007669"/>
    <property type="project" value="UniProtKB-SubCell"/>
</dbReference>
<proteinExistence type="predicted"/>
<dbReference type="Proteomes" id="UP000736328">
    <property type="component" value="Unassembled WGS sequence"/>
</dbReference>
<dbReference type="InterPro" id="IPR036719">
    <property type="entry name" value="Neuro-gated_channel_TM_sf"/>
</dbReference>
<evidence type="ECO:0000313" key="5">
    <source>
        <dbReference type="Proteomes" id="UP000736328"/>
    </source>
</evidence>
<accession>A0A933ID89</accession>
<keyword evidence="3" id="KW-0732">Signal</keyword>
<dbReference type="Gene3D" id="1.20.58.390">
    <property type="entry name" value="Neurotransmitter-gated ion-channel transmembrane domain"/>
    <property type="match status" value="1"/>
</dbReference>
<dbReference type="AlphaFoldDB" id="A0A933ID89"/>
<dbReference type="InterPro" id="IPR038050">
    <property type="entry name" value="Neuro_actylchol_rec"/>
</dbReference>
<gene>
    <name evidence="4" type="ORF">HY768_11780</name>
</gene>
<dbReference type="SUPFAM" id="SSF90112">
    <property type="entry name" value="Neurotransmitter-gated ion-channel transmembrane pore"/>
    <property type="match status" value="1"/>
</dbReference>
<keyword evidence="2" id="KW-1133">Transmembrane helix</keyword>
<reference evidence="4" key="1">
    <citation type="submission" date="2020-07" db="EMBL/GenBank/DDBJ databases">
        <title>Huge and variable diversity of episymbiotic CPR bacteria and DPANN archaea in groundwater ecosystems.</title>
        <authorList>
            <person name="He C.Y."/>
            <person name="Keren R."/>
            <person name="Whittaker M."/>
            <person name="Farag I.F."/>
            <person name="Doudna J."/>
            <person name="Cate J.H.D."/>
            <person name="Banfield J.F."/>
        </authorList>
    </citation>
    <scope>NUCLEOTIDE SEQUENCE</scope>
    <source>
        <strain evidence="4">NC_groundwater_1520_Pr4_B-0.1um_53_5</strain>
    </source>
</reference>